<dbReference type="EMBL" id="BQNB010016448">
    <property type="protein sequence ID" value="GJT51922.1"/>
    <property type="molecule type" value="Genomic_DNA"/>
</dbReference>
<evidence type="ECO:0000259" key="2">
    <source>
        <dbReference type="PROSITE" id="PS51502"/>
    </source>
</evidence>
<comment type="subunit">
    <text evidence="1">Homodimer.</text>
</comment>
<sequence length="235" mass="26111">MDIALRLDSLNPAKAATIYLQTLDLGTDVSTVNMHQGFTHVSESIFETMDDVKTYSTHPAHLQFADHVMTLTDAILVLDYKPTLDLRIEVVAGVSEQELCVVNFIGLASIVGKRWALFDVTANDLDTFFAGRDVSTANMHQGFTYVSESIFETMDDVETYSAHPTHLQFADHALTLTDAILVLDYKPTLDLRIKVVVGVSEQELRVVNFMGLASTVDKRWALFDVAANDLDTFFA</sequence>
<reference evidence="3" key="2">
    <citation type="submission" date="2022-01" db="EMBL/GenBank/DDBJ databases">
        <authorList>
            <person name="Yamashiro T."/>
            <person name="Shiraishi A."/>
            <person name="Satake H."/>
            <person name="Nakayama K."/>
        </authorList>
    </citation>
    <scope>NUCLEOTIDE SEQUENCE</scope>
</reference>
<dbReference type="PANTHER" id="PTHR33178:SF10">
    <property type="entry name" value="STRESS-RESPONSE A_B BARREL DOMAIN-CONTAINING PROTEIN"/>
    <property type="match status" value="1"/>
</dbReference>
<protein>
    <submittedName>
        <fullName evidence="3">Stress-response A/B barrel domain-containing protein HS1</fullName>
    </submittedName>
</protein>
<dbReference type="PROSITE" id="PS51502">
    <property type="entry name" value="S_R_A_B_BARREL"/>
    <property type="match status" value="2"/>
</dbReference>
<reference evidence="3" key="1">
    <citation type="journal article" date="2022" name="Int. J. Mol. Sci.">
        <title>Draft Genome of Tanacetum Coccineum: Genomic Comparison of Closely Related Tanacetum-Family Plants.</title>
        <authorList>
            <person name="Yamashiro T."/>
            <person name="Shiraishi A."/>
            <person name="Nakayama K."/>
            <person name="Satake H."/>
        </authorList>
    </citation>
    <scope>NUCLEOTIDE SEQUENCE</scope>
</reference>
<proteinExistence type="predicted"/>
<feature type="domain" description="Stress-response A/B barrel" evidence="2">
    <location>
        <begin position="1"/>
        <end position="80"/>
    </location>
</feature>
<comment type="caution">
    <text evidence="3">The sequence shown here is derived from an EMBL/GenBank/DDBJ whole genome shotgun (WGS) entry which is preliminary data.</text>
</comment>
<gene>
    <name evidence="3" type="ORF">Tco_0978079</name>
</gene>
<feature type="domain" description="Stress-response A/B barrel" evidence="2">
    <location>
        <begin position="80"/>
        <end position="185"/>
    </location>
</feature>
<evidence type="ECO:0000313" key="3">
    <source>
        <dbReference type="EMBL" id="GJT51922.1"/>
    </source>
</evidence>
<dbReference type="Gene3D" id="3.30.70.100">
    <property type="match status" value="2"/>
</dbReference>
<dbReference type="InterPro" id="IPR011008">
    <property type="entry name" value="Dimeric_a/b-barrel"/>
</dbReference>
<keyword evidence="4" id="KW-1185">Reference proteome</keyword>
<evidence type="ECO:0000256" key="1">
    <source>
        <dbReference type="ARBA" id="ARBA00011738"/>
    </source>
</evidence>
<dbReference type="Pfam" id="PF07876">
    <property type="entry name" value="Dabb"/>
    <property type="match status" value="2"/>
</dbReference>
<dbReference type="Proteomes" id="UP001151760">
    <property type="component" value="Unassembled WGS sequence"/>
</dbReference>
<organism evidence="3 4">
    <name type="scientific">Tanacetum coccineum</name>
    <dbReference type="NCBI Taxonomy" id="301880"/>
    <lineage>
        <taxon>Eukaryota</taxon>
        <taxon>Viridiplantae</taxon>
        <taxon>Streptophyta</taxon>
        <taxon>Embryophyta</taxon>
        <taxon>Tracheophyta</taxon>
        <taxon>Spermatophyta</taxon>
        <taxon>Magnoliopsida</taxon>
        <taxon>eudicotyledons</taxon>
        <taxon>Gunneridae</taxon>
        <taxon>Pentapetalae</taxon>
        <taxon>asterids</taxon>
        <taxon>campanulids</taxon>
        <taxon>Asterales</taxon>
        <taxon>Asteraceae</taxon>
        <taxon>Asteroideae</taxon>
        <taxon>Anthemideae</taxon>
        <taxon>Anthemidinae</taxon>
        <taxon>Tanacetum</taxon>
    </lineage>
</organism>
<dbReference type="SUPFAM" id="SSF54909">
    <property type="entry name" value="Dimeric alpha+beta barrel"/>
    <property type="match status" value="2"/>
</dbReference>
<evidence type="ECO:0000313" key="4">
    <source>
        <dbReference type="Proteomes" id="UP001151760"/>
    </source>
</evidence>
<dbReference type="InterPro" id="IPR013097">
    <property type="entry name" value="Dabb"/>
</dbReference>
<accession>A0ABQ5EMD7</accession>
<dbReference type="PANTHER" id="PTHR33178">
    <property type="match status" value="1"/>
</dbReference>
<dbReference type="InterPro" id="IPR044662">
    <property type="entry name" value="HS1/DABB1-like"/>
</dbReference>
<name>A0ABQ5EMD7_9ASTR</name>
<dbReference type="SMART" id="SM00886">
    <property type="entry name" value="Dabb"/>
    <property type="match status" value="2"/>
</dbReference>